<dbReference type="RefSeq" id="XP_042994577.1">
    <property type="nucleotide sequence ID" value="XM_043138643.1"/>
</dbReference>
<dbReference type="KEGG" id="uvi:66061923"/>
<accession>A0A063C3V7</accession>
<reference evidence="4" key="3">
    <citation type="submission" date="2020-03" db="EMBL/GenBank/DDBJ databases">
        <title>A mixture of massive structural variations and highly conserved coding sequences in Ustilaginoidea virens genome.</title>
        <authorList>
            <person name="Zhang K."/>
            <person name="Zhao Z."/>
            <person name="Zhang Z."/>
            <person name="Li Y."/>
            <person name="Hsiang T."/>
            <person name="Sun W."/>
        </authorList>
    </citation>
    <scope>NUCLEOTIDE SEQUENCE</scope>
    <source>
        <strain evidence="4">UV-8b</strain>
    </source>
</reference>
<dbReference type="InterPro" id="IPR045851">
    <property type="entry name" value="AMP-bd_C_sf"/>
</dbReference>
<dbReference type="Proteomes" id="UP000054053">
    <property type="component" value="Unassembled WGS sequence"/>
</dbReference>
<protein>
    <recommendedName>
        <fullName evidence="2">AMP-dependent synthetase/ligase domain-containing protein</fullName>
    </recommendedName>
</protein>
<name>A0A063C3V7_USTVR</name>
<organism evidence="3 6">
    <name type="scientific">Ustilaginoidea virens</name>
    <name type="common">Rice false smut fungus</name>
    <name type="synonym">Villosiclava virens</name>
    <dbReference type="NCBI Taxonomy" id="1159556"/>
    <lineage>
        <taxon>Eukaryota</taxon>
        <taxon>Fungi</taxon>
        <taxon>Dikarya</taxon>
        <taxon>Ascomycota</taxon>
        <taxon>Pezizomycotina</taxon>
        <taxon>Sordariomycetes</taxon>
        <taxon>Hypocreomycetidae</taxon>
        <taxon>Hypocreales</taxon>
        <taxon>Clavicipitaceae</taxon>
        <taxon>Ustilaginoidea</taxon>
    </lineage>
</organism>
<dbReference type="InterPro" id="IPR020845">
    <property type="entry name" value="AMP-binding_CS"/>
</dbReference>
<reference evidence="6" key="2">
    <citation type="journal article" date="2016" name="Genome Announc.">
        <title>Genome sequence of Ustilaginoidea virens IPU010, a rice pathogenic fungus causing false smut.</title>
        <authorList>
            <person name="Kumagai T."/>
            <person name="Ishii T."/>
            <person name="Terai G."/>
            <person name="Umemura M."/>
            <person name="Machida M."/>
            <person name="Asai K."/>
        </authorList>
    </citation>
    <scope>NUCLEOTIDE SEQUENCE [LARGE SCALE GENOMIC DNA]</scope>
    <source>
        <strain evidence="6">IPU010</strain>
    </source>
</reference>
<evidence type="ECO:0000313" key="6">
    <source>
        <dbReference type="Proteomes" id="UP000054053"/>
    </source>
</evidence>
<dbReference type="HOGENOM" id="CLU_000022_59_11_1"/>
<dbReference type="STRING" id="1159556.A0A063C3V7"/>
<dbReference type="GeneID" id="66061923"/>
<keyword evidence="5" id="KW-1185">Reference proteome</keyword>
<evidence type="ECO:0000259" key="2">
    <source>
        <dbReference type="Pfam" id="PF00501"/>
    </source>
</evidence>
<proteinExistence type="inferred from homology"/>
<dbReference type="Pfam" id="PF00501">
    <property type="entry name" value="AMP-binding"/>
    <property type="match status" value="1"/>
</dbReference>
<evidence type="ECO:0000313" key="5">
    <source>
        <dbReference type="Proteomes" id="UP000027002"/>
    </source>
</evidence>
<reference evidence="3" key="1">
    <citation type="journal article" date="2016" name="Genome Announc.">
        <title>Genome Sequence of Ustilaginoidea virens IPU010, a Rice Pathogenic Fungus Causing False Smut.</title>
        <authorList>
            <person name="Kumagai T."/>
            <person name="Ishii T."/>
            <person name="Terai G."/>
            <person name="Umemura M."/>
            <person name="Machida M."/>
            <person name="Asai K."/>
        </authorList>
    </citation>
    <scope>NUCLEOTIDE SEQUENCE [LARGE SCALE GENOMIC DNA]</scope>
    <source>
        <strain evidence="3">IPU010</strain>
    </source>
</reference>
<dbReference type="Gene3D" id="3.30.300.30">
    <property type="match status" value="1"/>
</dbReference>
<dbReference type="SUPFAM" id="SSF56801">
    <property type="entry name" value="Acetyl-CoA synthetase-like"/>
    <property type="match status" value="1"/>
</dbReference>
<dbReference type="AlphaFoldDB" id="A0A063C3V7"/>
<dbReference type="InterPro" id="IPR042099">
    <property type="entry name" value="ANL_N_sf"/>
</dbReference>
<dbReference type="Proteomes" id="UP000027002">
    <property type="component" value="Chromosome 1"/>
</dbReference>
<dbReference type="PROSITE" id="PS00455">
    <property type="entry name" value="AMP_BINDING"/>
    <property type="match status" value="1"/>
</dbReference>
<dbReference type="GO" id="GO:0031956">
    <property type="term" value="F:medium-chain fatty acid-CoA ligase activity"/>
    <property type="evidence" value="ECO:0007669"/>
    <property type="project" value="TreeGrafter"/>
</dbReference>
<dbReference type="InterPro" id="IPR000873">
    <property type="entry name" value="AMP-dep_synth/lig_dom"/>
</dbReference>
<dbReference type="GO" id="GO:0006631">
    <property type="term" value="P:fatty acid metabolic process"/>
    <property type="evidence" value="ECO:0007669"/>
    <property type="project" value="TreeGrafter"/>
</dbReference>
<evidence type="ECO:0000313" key="4">
    <source>
        <dbReference type="EMBL" id="QUC16904.1"/>
    </source>
</evidence>
<feature type="domain" description="AMP-dependent synthetase/ligase" evidence="2">
    <location>
        <begin position="71"/>
        <end position="389"/>
    </location>
</feature>
<dbReference type="EMBL" id="CP072753">
    <property type="protein sequence ID" value="QUC16904.1"/>
    <property type="molecule type" value="Genomic_DNA"/>
</dbReference>
<evidence type="ECO:0000256" key="1">
    <source>
        <dbReference type="ARBA" id="ARBA00006432"/>
    </source>
</evidence>
<dbReference type="EMBL" id="BBTG02000019">
    <property type="protein sequence ID" value="GAO19023.1"/>
    <property type="molecule type" value="Genomic_DNA"/>
</dbReference>
<gene>
    <name evidence="4" type="ORF">UV8b_01145</name>
    <name evidence="3" type="ORF">UVI_02036260</name>
</gene>
<dbReference type="PANTHER" id="PTHR43201">
    <property type="entry name" value="ACYL-COA SYNTHETASE"/>
    <property type="match status" value="1"/>
</dbReference>
<dbReference type="PANTHER" id="PTHR43201:SF8">
    <property type="entry name" value="ACYL-COA SYNTHETASE FAMILY MEMBER 3"/>
    <property type="match status" value="1"/>
</dbReference>
<comment type="similarity">
    <text evidence="1">Belongs to the ATP-dependent AMP-binding enzyme family.</text>
</comment>
<sequence>MSNTTVVFPAHPALKGLLESAKAYPSSAVVVDDEYGFQKTYPELLGDLLQTRCMLLEQLRSSTRNGGNVLEEGDRNIGFMARSGYEFIVACLAVWAIGGTCMPMDPDISSELALTHFEKGQIRCVVSSKDCWQKVEAICNDARKRSGTAEAPKLIGVSCSSAALDWSQTHIQIDDGLLPDEDEACMIMGTSGSTGSPKLVLQVKRAWCPPPAAEPHQISLSYRACHWTGGAKSLIDPVICGRKVYVMAARVGGRARAEDVLEAIKQHGITDVPFFDPLMLRLMKDVVACGGNKLSGEERQRWSSYFTSLPIIRCSAGVVDQSTVDFWKDLTGLQVWTSYGSTELTCFVFDGPQTITGCLGKPNPDCQLKLSEGKSGEILVKVPTIFKAYIGDEEATKAAFDPDGFFKTGDFAEQQGDNLVYLGRMKTDLVFTGSHKFWTFGIESRILDLPYVEDACVLAIPVDETKQRCGVVLVFRQDSASPEPANLAKIRSDLSGSVAEFMLPTLARVLDGASEVIPRTAAGKPRKWHLMKDYFGSVDGSVPVIVQSRIEECRFPGPVEYVEVK</sequence>
<evidence type="ECO:0000313" key="3">
    <source>
        <dbReference type="EMBL" id="GAO19023.1"/>
    </source>
</evidence>
<dbReference type="Gene3D" id="3.40.50.12780">
    <property type="entry name" value="N-terminal domain of ligase-like"/>
    <property type="match status" value="1"/>
</dbReference>
<dbReference type="CDD" id="cd04433">
    <property type="entry name" value="AFD_class_I"/>
    <property type="match status" value="1"/>
</dbReference>
<dbReference type="OrthoDB" id="6614653at2759"/>